<dbReference type="CDD" id="cd05564">
    <property type="entry name" value="PTS_IIB_chitobiose_lichenan"/>
    <property type="match status" value="1"/>
</dbReference>
<evidence type="ECO:0000313" key="10">
    <source>
        <dbReference type="Proteomes" id="UP000481621"/>
    </source>
</evidence>
<dbReference type="InterPro" id="IPR013012">
    <property type="entry name" value="PTS_EIIB_3"/>
</dbReference>
<evidence type="ECO:0000256" key="1">
    <source>
        <dbReference type="ARBA" id="ARBA00022448"/>
    </source>
</evidence>
<evidence type="ECO:0000256" key="6">
    <source>
        <dbReference type="ARBA" id="ARBA00022777"/>
    </source>
</evidence>
<dbReference type="SUPFAM" id="SSF52794">
    <property type="entry name" value="PTS system IIB component-like"/>
    <property type="match status" value="1"/>
</dbReference>
<dbReference type="InterPro" id="IPR003501">
    <property type="entry name" value="PTS_EIIB_2/3"/>
</dbReference>
<keyword evidence="6" id="KW-0418">Kinase</keyword>
<protein>
    <submittedName>
        <fullName evidence="9">PTS sugar transporter subunit IIB</fullName>
    </submittedName>
</protein>
<keyword evidence="3 9" id="KW-0762">Sugar transport</keyword>
<sequence length="107" mass="12000">MSKINIILVCSAGMSTSMIVSNMKKVVAQKNMDVYIEAIPSTEAENYMETNDVDVLLLGPQVRYLENRLKESTKDTGIRVDVINPQHYGTLNGEKILQQALDLIKEK</sequence>
<reference evidence="9" key="1">
    <citation type="submission" date="2020-02" db="EMBL/GenBank/DDBJ databases">
        <title>Bacillus sedimentmangrovi sp. nov., isolated from sediment of the mangrove ecosystem.</title>
        <authorList>
            <person name="Liu G."/>
        </authorList>
    </citation>
    <scope>NUCLEOTIDE SEQUENCE [LARGE SCALE GENOMIC DNA]</scope>
    <source>
        <strain evidence="9">SgZ-7</strain>
    </source>
</reference>
<dbReference type="Gene3D" id="3.40.50.2300">
    <property type="match status" value="1"/>
</dbReference>
<dbReference type="RefSeq" id="WP_163251849.1">
    <property type="nucleotide sequence ID" value="NZ_JAAIUV010000014.1"/>
</dbReference>
<dbReference type="PANTHER" id="PTHR34581:SF2">
    <property type="entry name" value="PTS SYSTEM N,N'-DIACETYLCHITOBIOSE-SPECIFIC EIIB COMPONENT"/>
    <property type="match status" value="1"/>
</dbReference>
<dbReference type="AlphaFoldDB" id="A0A6B3TS66"/>
<dbReference type="GO" id="GO:0009401">
    <property type="term" value="P:phosphoenolpyruvate-dependent sugar phosphotransferase system"/>
    <property type="evidence" value="ECO:0007669"/>
    <property type="project" value="UniProtKB-KW"/>
</dbReference>
<evidence type="ECO:0000256" key="7">
    <source>
        <dbReference type="PROSITE-ProRule" id="PRU00423"/>
    </source>
</evidence>
<comment type="caution">
    <text evidence="9">The sequence shown here is derived from an EMBL/GenBank/DDBJ whole genome shotgun (WGS) entry which is preliminary data.</text>
</comment>
<keyword evidence="5" id="KW-0598">Phosphotransferase system</keyword>
<evidence type="ECO:0000313" key="9">
    <source>
        <dbReference type="EMBL" id="NEX79236.1"/>
    </source>
</evidence>
<dbReference type="GO" id="GO:0016301">
    <property type="term" value="F:kinase activity"/>
    <property type="evidence" value="ECO:0007669"/>
    <property type="project" value="UniProtKB-KW"/>
</dbReference>
<dbReference type="InterPro" id="IPR051819">
    <property type="entry name" value="PTS_sugar-specific_EIIB"/>
</dbReference>
<keyword evidence="10" id="KW-1185">Reference proteome</keyword>
<feature type="modified residue" description="Phosphocysteine; by EIIA" evidence="7">
    <location>
        <position position="10"/>
    </location>
</feature>
<keyword evidence="4" id="KW-0808">Transferase</keyword>
<proteinExistence type="predicted"/>
<name>A0A6B3TS66_9BACI</name>
<dbReference type="EMBL" id="JAAIUV010000014">
    <property type="protein sequence ID" value="NEX79236.1"/>
    <property type="molecule type" value="Genomic_DNA"/>
</dbReference>
<organism evidence="9 10">
    <name type="scientific">Neobacillus thermocopriae</name>
    <dbReference type="NCBI Taxonomy" id="1215031"/>
    <lineage>
        <taxon>Bacteria</taxon>
        <taxon>Bacillati</taxon>
        <taxon>Bacillota</taxon>
        <taxon>Bacilli</taxon>
        <taxon>Bacillales</taxon>
        <taxon>Bacillaceae</taxon>
        <taxon>Neobacillus</taxon>
    </lineage>
</organism>
<evidence type="ECO:0000256" key="5">
    <source>
        <dbReference type="ARBA" id="ARBA00022683"/>
    </source>
</evidence>
<keyword evidence="1" id="KW-0813">Transport</keyword>
<dbReference type="Pfam" id="PF02302">
    <property type="entry name" value="PTS_IIB"/>
    <property type="match status" value="1"/>
</dbReference>
<dbReference type="PANTHER" id="PTHR34581">
    <property type="entry name" value="PTS SYSTEM N,N'-DIACETYLCHITOBIOSE-SPECIFIC EIIB COMPONENT"/>
    <property type="match status" value="1"/>
</dbReference>
<evidence type="ECO:0000256" key="2">
    <source>
        <dbReference type="ARBA" id="ARBA00022553"/>
    </source>
</evidence>
<keyword evidence="2" id="KW-0597">Phosphoprotein</keyword>
<dbReference type="InterPro" id="IPR036095">
    <property type="entry name" value="PTS_EIIB-like_sf"/>
</dbReference>
<feature type="domain" description="PTS EIIB type-3" evidence="8">
    <location>
        <begin position="3"/>
        <end position="107"/>
    </location>
</feature>
<evidence type="ECO:0000256" key="4">
    <source>
        <dbReference type="ARBA" id="ARBA00022679"/>
    </source>
</evidence>
<dbReference type="GO" id="GO:0008982">
    <property type="term" value="F:protein-N(PI)-phosphohistidine-sugar phosphotransferase activity"/>
    <property type="evidence" value="ECO:0007669"/>
    <property type="project" value="InterPro"/>
</dbReference>
<dbReference type="Proteomes" id="UP000481621">
    <property type="component" value="Unassembled WGS sequence"/>
</dbReference>
<dbReference type="PROSITE" id="PS51100">
    <property type="entry name" value="PTS_EIIB_TYPE_3"/>
    <property type="match status" value="1"/>
</dbReference>
<accession>A0A6B3TS66</accession>
<gene>
    <name evidence="9" type="ORF">G4Z05_10155</name>
</gene>
<evidence type="ECO:0000259" key="8">
    <source>
        <dbReference type="PROSITE" id="PS51100"/>
    </source>
</evidence>
<evidence type="ECO:0000256" key="3">
    <source>
        <dbReference type="ARBA" id="ARBA00022597"/>
    </source>
</evidence>